<sequence>MIKVGHGFVVVGELDKKYFYKLVVKKGEVSKTMNILGEGVETTVNNLKQAGYYVSRLVRLAI</sequence>
<dbReference type="RefSeq" id="WP_152380807.1">
    <property type="nucleotide sequence ID" value="NZ_CP045298.1"/>
</dbReference>
<gene>
    <name evidence="1" type="ORF">QOZ95_002181</name>
</gene>
<evidence type="ECO:0000313" key="1">
    <source>
        <dbReference type="EMBL" id="MDQ0494018.1"/>
    </source>
</evidence>
<keyword evidence="2" id="KW-1185">Reference proteome</keyword>
<accession>A0ABU0L0K7</accession>
<organism evidence="1 2">
    <name type="scientific">Paenibacillus brasilensis</name>
    <dbReference type="NCBI Taxonomy" id="128574"/>
    <lineage>
        <taxon>Bacteria</taxon>
        <taxon>Bacillati</taxon>
        <taxon>Bacillota</taxon>
        <taxon>Bacilli</taxon>
        <taxon>Bacillales</taxon>
        <taxon>Paenibacillaceae</taxon>
        <taxon>Paenibacillus</taxon>
    </lineage>
</organism>
<reference evidence="1 2" key="1">
    <citation type="submission" date="2023-07" db="EMBL/GenBank/DDBJ databases">
        <title>Genomic Encyclopedia of Type Strains, Phase IV (KMG-IV): sequencing the most valuable type-strain genomes for metagenomic binning, comparative biology and taxonomic classification.</title>
        <authorList>
            <person name="Goeker M."/>
        </authorList>
    </citation>
    <scope>NUCLEOTIDE SEQUENCE [LARGE SCALE GENOMIC DNA]</scope>
    <source>
        <strain evidence="1 2">DSM 14914</strain>
    </source>
</reference>
<protein>
    <submittedName>
        <fullName evidence="1">Uncharacterized protein</fullName>
    </submittedName>
</protein>
<evidence type="ECO:0000313" key="2">
    <source>
        <dbReference type="Proteomes" id="UP001242811"/>
    </source>
</evidence>
<dbReference type="EMBL" id="JAUSWA010000010">
    <property type="protein sequence ID" value="MDQ0494018.1"/>
    <property type="molecule type" value="Genomic_DNA"/>
</dbReference>
<proteinExistence type="predicted"/>
<dbReference type="Proteomes" id="UP001242811">
    <property type="component" value="Unassembled WGS sequence"/>
</dbReference>
<comment type="caution">
    <text evidence="1">The sequence shown here is derived from an EMBL/GenBank/DDBJ whole genome shotgun (WGS) entry which is preliminary data.</text>
</comment>
<name>A0ABU0L0K7_9BACL</name>